<evidence type="ECO:0000256" key="2">
    <source>
        <dbReference type="ARBA" id="ARBA00022692"/>
    </source>
</evidence>
<feature type="transmembrane region" description="Helical" evidence="5">
    <location>
        <begin position="115"/>
        <end position="134"/>
    </location>
</feature>
<dbReference type="Proteomes" id="UP000198535">
    <property type="component" value="Unassembled WGS sequence"/>
</dbReference>
<keyword evidence="4 5" id="KW-0472">Membrane</keyword>
<proteinExistence type="predicted"/>
<feature type="transmembrane region" description="Helical" evidence="5">
    <location>
        <begin position="71"/>
        <end position="103"/>
    </location>
</feature>
<dbReference type="GO" id="GO:0016020">
    <property type="term" value="C:membrane"/>
    <property type="evidence" value="ECO:0007669"/>
    <property type="project" value="UniProtKB-SubCell"/>
</dbReference>
<evidence type="ECO:0000256" key="4">
    <source>
        <dbReference type="ARBA" id="ARBA00023136"/>
    </source>
</evidence>
<keyword evidence="2 5" id="KW-0812">Transmembrane</keyword>
<dbReference type="EMBL" id="FOUJ01000005">
    <property type="protein sequence ID" value="SFM80354.1"/>
    <property type="molecule type" value="Genomic_DNA"/>
</dbReference>
<evidence type="ECO:0000256" key="1">
    <source>
        <dbReference type="ARBA" id="ARBA00004141"/>
    </source>
</evidence>
<protein>
    <recommendedName>
        <fullName evidence="6">Yip1 domain-containing protein</fullName>
    </recommendedName>
</protein>
<feature type="transmembrane region" description="Helical" evidence="5">
    <location>
        <begin position="33"/>
        <end position="51"/>
    </location>
</feature>
<reference evidence="8" key="1">
    <citation type="submission" date="2016-10" db="EMBL/GenBank/DDBJ databases">
        <authorList>
            <person name="Varghese N."/>
            <person name="Submissions S."/>
        </authorList>
    </citation>
    <scope>NUCLEOTIDE SEQUENCE [LARGE SCALE GENOMIC DNA]</scope>
    <source>
        <strain evidence="8">Mob M</strain>
    </source>
</reference>
<evidence type="ECO:0000259" key="6">
    <source>
        <dbReference type="Pfam" id="PF04893"/>
    </source>
</evidence>
<keyword evidence="3 5" id="KW-1133">Transmembrane helix</keyword>
<feature type="domain" description="Yip1" evidence="6">
    <location>
        <begin position="11"/>
        <end position="210"/>
    </location>
</feature>
<evidence type="ECO:0000256" key="3">
    <source>
        <dbReference type="ARBA" id="ARBA00022989"/>
    </source>
</evidence>
<dbReference type="Pfam" id="PF04893">
    <property type="entry name" value="Yip1"/>
    <property type="match status" value="1"/>
</dbReference>
<dbReference type="RefSeq" id="WP_245748029.1">
    <property type="nucleotide sequence ID" value="NZ_FOUJ01000005.1"/>
</dbReference>
<keyword evidence="8" id="KW-1185">Reference proteome</keyword>
<evidence type="ECO:0000256" key="5">
    <source>
        <dbReference type="SAM" id="Phobius"/>
    </source>
</evidence>
<feature type="transmembrane region" description="Helical" evidence="5">
    <location>
        <begin position="164"/>
        <end position="184"/>
    </location>
</feature>
<dbReference type="AlphaFoldDB" id="A0A1I4TUF5"/>
<sequence>MIKLDVEVMLDVLTDPNGFFKKRMNEGTQWKDPLIIMILMVIVGAITTYTTMLSTLQSFVSTDIFGSVGKIIMAIIVIFGSIIGVAFSWLLYTAMFYVISIVFNGEGDFKKLMNFVAYGFIPNIVSSIIVAYYTRRVFSNIDFSSITDPQAVQDMIFADPSMKIAAALGIIFTLWSANIWIFGLKYARNLSLKNSIITVGIPIGLSLLYTILTVFVLR</sequence>
<dbReference type="STRING" id="487685.SAMN04488696_2467"/>
<organism evidence="7 8">
    <name type="scientific">Methanolobus profundi</name>
    <dbReference type="NCBI Taxonomy" id="487685"/>
    <lineage>
        <taxon>Archaea</taxon>
        <taxon>Methanobacteriati</taxon>
        <taxon>Methanobacteriota</taxon>
        <taxon>Stenosarchaea group</taxon>
        <taxon>Methanomicrobia</taxon>
        <taxon>Methanosarcinales</taxon>
        <taxon>Methanosarcinaceae</taxon>
        <taxon>Methanolobus</taxon>
    </lineage>
</organism>
<feature type="transmembrane region" description="Helical" evidence="5">
    <location>
        <begin position="196"/>
        <end position="217"/>
    </location>
</feature>
<evidence type="ECO:0000313" key="7">
    <source>
        <dbReference type="EMBL" id="SFM80354.1"/>
    </source>
</evidence>
<name>A0A1I4TUF5_9EURY</name>
<comment type="subcellular location">
    <subcellularLocation>
        <location evidence="1">Membrane</location>
        <topology evidence="1">Multi-pass membrane protein</topology>
    </subcellularLocation>
</comment>
<accession>A0A1I4TUF5</accession>
<dbReference type="InterPro" id="IPR006977">
    <property type="entry name" value="Yip1_dom"/>
</dbReference>
<evidence type="ECO:0000313" key="8">
    <source>
        <dbReference type="Proteomes" id="UP000198535"/>
    </source>
</evidence>
<gene>
    <name evidence="7" type="ORF">SAMN04488696_2467</name>
</gene>